<evidence type="ECO:0000313" key="2">
    <source>
        <dbReference type="EMBL" id="MDF9747170.1"/>
    </source>
</evidence>
<dbReference type="EMBL" id="JAMQOT010000006">
    <property type="protein sequence ID" value="MDF9747170.1"/>
    <property type="molecule type" value="Genomic_DNA"/>
</dbReference>
<evidence type="ECO:0000313" key="3">
    <source>
        <dbReference type="Proteomes" id="UP001154061"/>
    </source>
</evidence>
<feature type="domain" description="Transcription regulator AsnC/Lrp ligand binding" evidence="1">
    <location>
        <begin position="10"/>
        <end position="75"/>
    </location>
</feature>
<dbReference type="InterPro" id="IPR019887">
    <property type="entry name" value="Tscrpt_reg_AsnC/Lrp_C"/>
</dbReference>
<dbReference type="Proteomes" id="UP001154061">
    <property type="component" value="Unassembled WGS sequence"/>
</dbReference>
<reference evidence="2" key="1">
    <citation type="submission" date="2022-06" db="EMBL/GenBank/DDBJ databases">
        <title>Natrinema sp. a new haloarchaeum isolate from saline soil.</title>
        <authorList>
            <person name="Strakova D."/>
            <person name="Galisteo C."/>
            <person name="Sanchez-Porro C."/>
            <person name="Ventosa A."/>
        </authorList>
    </citation>
    <scope>NUCLEOTIDE SEQUENCE</scope>
    <source>
        <strain evidence="2">S1CR25-10</strain>
    </source>
</reference>
<comment type="caution">
    <text evidence="2">The sequence shown here is derived from an EMBL/GenBank/DDBJ whole genome shotgun (WGS) entry which is preliminary data.</text>
</comment>
<name>A0A9Q4L745_9EURY</name>
<gene>
    <name evidence="2" type="ORF">NDI89_16415</name>
</gene>
<accession>A0A9Q4L745</accession>
<organism evidence="2 3">
    <name type="scientific">Natrinema salsiterrestre</name>
    <dbReference type="NCBI Taxonomy" id="2950540"/>
    <lineage>
        <taxon>Archaea</taxon>
        <taxon>Methanobacteriati</taxon>
        <taxon>Methanobacteriota</taxon>
        <taxon>Stenosarchaea group</taxon>
        <taxon>Halobacteria</taxon>
        <taxon>Halobacteriales</taxon>
        <taxon>Natrialbaceae</taxon>
        <taxon>Natrinema</taxon>
    </lineage>
</organism>
<evidence type="ECO:0000259" key="1">
    <source>
        <dbReference type="Pfam" id="PF01037"/>
    </source>
</evidence>
<dbReference type="Pfam" id="PF01037">
    <property type="entry name" value="AsnC_trans_reg"/>
    <property type="match status" value="1"/>
</dbReference>
<protein>
    <submittedName>
        <fullName evidence="2">Lrp/AsnC ligand binding domain-containing protein</fullName>
    </submittedName>
</protein>
<dbReference type="SUPFAM" id="SSF54909">
    <property type="entry name" value="Dimeric alpha+beta barrel"/>
    <property type="match status" value="1"/>
</dbReference>
<proteinExistence type="predicted"/>
<dbReference type="RefSeq" id="WP_277523020.1">
    <property type="nucleotide sequence ID" value="NZ_JAMQOT010000006.1"/>
</dbReference>
<dbReference type="Gene3D" id="3.30.70.920">
    <property type="match status" value="1"/>
</dbReference>
<dbReference type="InterPro" id="IPR011008">
    <property type="entry name" value="Dimeric_a/b-barrel"/>
</dbReference>
<sequence>MVDAYAMLDTAAGTTEEVCQSLRDDAGVTEAHVIAGDFDIMVELTGEEPRDILETVTESIRPLEGVGATRTYLCID</sequence>
<dbReference type="AlphaFoldDB" id="A0A9Q4L745"/>
<keyword evidence="3" id="KW-1185">Reference proteome</keyword>